<feature type="domain" description="Methyltransferase" evidence="1">
    <location>
        <begin position="33"/>
        <end position="148"/>
    </location>
</feature>
<dbReference type="EMBL" id="FUWU01000010">
    <property type="protein sequence ID" value="SJZ52122.1"/>
    <property type="molecule type" value="Genomic_DNA"/>
</dbReference>
<sequence length="252" mass="29021">MSDWNSLQYLKFKKQRTQPATDLLMRLKHSSPRTIVDVGCGPGNSTLEIANCFPEAKIVGIDSSANMIETAKGEYPQLDFKQQDVLELEGTFDLIFSNACLQWVANHRELIPFLMSKLNNKGVLAVQIPMNGEEPLFQIIKEVANESKWGLRNVKLQPNETLSPQEYFDILAGCSSSFDIWEIKYYHNLPNHQALVDWIKGTRIRPYLDCLADHQRIPFENEILERAKRLYPVQKNGEVLLGFRRFFFTAVR</sequence>
<dbReference type="STRING" id="28122.SAMN02745108_00846"/>
<proteinExistence type="predicted"/>
<dbReference type="Proteomes" id="UP000190449">
    <property type="component" value="Unassembled WGS sequence"/>
</dbReference>
<evidence type="ECO:0000313" key="2">
    <source>
        <dbReference type="EMBL" id="SJZ52122.1"/>
    </source>
</evidence>
<dbReference type="Gene3D" id="3.40.50.150">
    <property type="entry name" value="Vaccinia Virus protein VP39"/>
    <property type="match status" value="1"/>
</dbReference>
<dbReference type="Pfam" id="PF13847">
    <property type="entry name" value="Methyltransf_31"/>
    <property type="match status" value="1"/>
</dbReference>
<dbReference type="GO" id="GO:0032259">
    <property type="term" value="P:methylation"/>
    <property type="evidence" value="ECO:0007669"/>
    <property type="project" value="UniProtKB-KW"/>
</dbReference>
<dbReference type="InterPro" id="IPR023149">
    <property type="entry name" value="Trans_acon_MeTrfase_C"/>
</dbReference>
<keyword evidence="2" id="KW-0489">Methyltransferase</keyword>
<gene>
    <name evidence="2" type="ORF">SAMN02745108_00846</name>
</gene>
<dbReference type="SUPFAM" id="SSF53335">
    <property type="entry name" value="S-adenosyl-L-methionine-dependent methyltransferases"/>
    <property type="match status" value="1"/>
</dbReference>
<dbReference type="CDD" id="cd02440">
    <property type="entry name" value="AdoMet_MTases"/>
    <property type="match status" value="1"/>
</dbReference>
<dbReference type="Gene3D" id="1.10.150.290">
    <property type="entry name" value="S-adenosyl-L-methionine-dependent methyltransferases"/>
    <property type="match status" value="1"/>
</dbReference>
<dbReference type="InterPro" id="IPR025714">
    <property type="entry name" value="Methyltranfer_dom"/>
</dbReference>
<dbReference type="PANTHER" id="PTHR43861">
    <property type="entry name" value="TRANS-ACONITATE 2-METHYLTRANSFERASE-RELATED"/>
    <property type="match status" value="1"/>
</dbReference>
<name>A0A1T4LBC7_9BACT</name>
<protein>
    <submittedName>
        <fullName evidence="2">Trans-aconitate 2-methyltransferase</fullName>
    </submittedName>
</protein>
<dbReference type="PANTHER" id="PTHR43861:SF1">
    <property type="entry name" value="TRANS-ACONITATE 2-METHYLTRANSFERASE"/>
    <property type="match status" value="1"/>
</dbReference>
<evidence type="ECO:0000259" key="1">
    <source>
        <dbReference type="Pfam" id="PF13847"/>
    </source>
</evidence>
<reference evidence="2 3" key="1">
    <citation type="submission" date="2017-02" db="EMBL/GenBank/DDBJ databases">
        <authorList>
            <person name="Peterson S.W."/>
        </authorList>
    </citation>
    <scope>NUCLEOTIDE SEQUENCE [LARGE SCALE GENOMIC DNA]</scope>
    <source>
        <strain evidence="2 3">ATCC 43854</strain>
    </source>
</reference>
<dbReference type="AlphaFoldDB" id="A0A1T4LBC7"/>
<accession>A0A1T4LBC7</accession>
<dbReference type="GO" id="GO:0030798">
    <property type="term" value="F:trans-aconitate 2-methyltransferase activity"/>
    <property type="evidence" value="ECO:0007669"/>
    <property type="project" value="InterPro"/>
</dbReference>
<keyword evidence="2" id="KW-0808">Transferase</keyword>
<dbReference type="InterPro" id="IPR029063">
    <property type="entry name" value="SAM-dependent_MTases_sf"/>
</dbReference>
<organism evidence="2 3">
    <name type="scientific">Fibrobacter intestinalis</name>
    <dbReference type="NCBI Taxonomy" id="28122"/>
    <lineage>
        <taxon>Bacteria</taxon>
        <taxon>Pseudomonadati</taxon>
        <taxon>Fibrobacterota</taxon>
        <taxon>Fibrobacteria</taxon>
        <taxon>Fibrobacterales</taxon>
        <taxon>Fibrobacteraceae</taxon>
        <taxon>Fibrobacter</taxon>
    </lineage>
</organism>
<evidence type="ECO:0000313" key="3">
    <source>
        <dbReference type="Proteomes" id="UP000190449"/>
    </source>
</evidence>
<dbReference type="RefSeq" id="WP_158222141.1">
    <property type="nucleotide sequence ID" value="NZ_FUWU01000010.1"/>
</dbReference>